<evidence type="ECO:0000313" key="3">
    <source>
        <dbReference type="Proteomes" id="UP000626982"/>
    </source>
</evidence>
<accession>A0ABQ2KBV2</accession>
<dbReference type="RefSeq" id="WP_188715230.1">
    <property type="nucleotide sequence ID" value="NZ_BAABBD010000001.1"/>
</dbReference>
<organism evidence="2 3">
    <name type="scientific">Agrococcus terreus</name>
    <dbReference type="NCBI Taxonomy" id="574649"/>
    <lineage>
        <taxon>Bacteria</taxon>
        <taxon>Bacillati</taxon>
        <taxon>Actinomycetota</taxon>
        <taxon>Actinomycetes</taxon>
        <taxon>Micrococcales</taxon>
        <taxon>Microbacteriaceae</taxon>
        <taxon>Agrococcus</taxon>
    </lineage>
</organism>
<dbReference type="Proteomes" id="UP000626982">
    <property type="component" value="Unassembled WGS sequence"/>
</dbReference>
<dbReference type="PROSITE" id="PS51257">
    <property type="entry name" value="PROKAR_LIPOPROTEIN"/>
    <property type="match status" value="1"/>
</dbReference>
<reference evidence="3" key="1">
    <citation type="journal article" date="2019" name="Int. J. Syst. Evol. Microbiol.">
        <title>The Global Catalogue of Microorganisms (GCM) 10K type strain sequencing project: providing services to taxonomists for standard genome sequencing and annotation.</title>
        <authorList>
            <consortium name="The Broad Institute Genomics Platform"/>
            <consortium name="The Broad Institute Genome Sequencing Center for Infectious Disease"/>
            <person name="Wu L."/>
            <person name="Ma J."/>
        </authorList>
    </citation>
    <scope>NUCLEOTIDE SEQUENCE [LARGE SCALE GENOMIC DNA]</scope>
    <source>
        <strain evidence="3">CGMCC 1.6960</strain>
    </source>
</reference>
<dbReference type="EMBL" id="BMLM01000001">
    <property type="protein sequence ID" value="GGN77731.1"/>
    <property type="molecule type" value="Genomic_DNA"/>
</dbReference>
<proteinExistence type="predicted"/>
<feature type="chain" id="PRO_5045236462" evidence="1">
    <location>
        <begin position="21"/>
        <end position="176"/>
    </location>
</feature>
<protein>
    <submittedName>
        <fullName evidence="2">Uncharacterized protein</fullName>
    </submittedName>
</protein>
<evidence type="ECO:0000313" key="2">
    <source>
        <dbReference type="EMBL" id="GGN77731.1"/>
    </source>
</evidence>
<evidence type="ECO:0000256" key="1">
    <source>
        <dbReference type="SAM" id="SignalP"/>
    </source>
</evidence>
<feature type="signal peptide" evidence="1">
    <location>
        <begin position="1"/>
        <end position="20"/>
    </location>
</feature>
<keyword evidence="3" id="KW-1185">Reference proteome</keyword>
<comment type="caution">
    <text evidence="2">The sequence shown here is derived from an EMBL/GenBank/DDBJ whole genome shotgun (WGS) entry which is preliminary data.</text>
</comment>
<name>A0ABQ2KBV2_9MICO</name>
<keyword evidence="1" id="KW-0732">Signal</keyword>
<gene>
    <name evidence="2" type="ORF">GCM10010968_02660</name>
</gene>
<sequence>MRRRTGTVLALAALSGAMLAGCTPEAPVETTPPTSAAPTVSEEEARAAWEAYQAALSDAGAEPEGASLDQLEAVASSELARQQFESFEQAAALGARVEGERSTQNFRFQAGALEAAVCVDISSERLINASGEDITPSDQAGQLSRVVSFASEDSRLLVSADRSHESSDGSDPCSAS</sequence>